<dbReference type="RefSeq" id="WP_354699976.1">
    <property type="nucleotide sequence ID" value="NZ_CP114014.1"/>
</dbReference>
<dbReference type="GO" id="GO:0030261">
    <property type="term" value="P:chromosome condensation"/>
    <property type="evidence" value="ECO:0007669"/>
    <property type="project" value="UniProtKB-KW"/>
</dbReference>
<evidence type="ECO:0000256" key="1">
    <source>
        <dbReference type="ARBA" id="ARBA00023067"/>
    </source>
</evidence>
<evidence type="ECO:0000256" key="2">
    <source>
        <dbReference type="ARBA" id="ARBA00023125"/>
    </source>
</evidence>
<evidence type="ECO:0000256" key="3">
    <source>
        <dbReference type="RuleBase" id="RU003939"/>
    </source>
</evidence>
<sequence>MNKTELAQNLAEKTDLPAGQAKAAVDALAEILTETLSRGGEVAIAGLGKFSVSDRAARQGVNPATGAKIEIAASKAPKFTAAKALKDAVNGK</sequence>
<dbReference type="Gene3D" id="4.10.520.10">
    <property type="entry name" value="IHF-like DNA-binding proteins"/>
    <property type="match status" value="1"/>
</dbReference>
<name>A0AAU7AP53_9ACTN</name>
<dbReference type="PANTHER" id="PTHR33175:SF3">
    <property type="entry name" value="DNA-BINDING PROTEIN HU-BETA"/>
    <property type="match status" value="1"/>
</dbReference>
<dbReference type="PANTHER" id="PTHR33175">
    <property type="entry name" value="DNA-BINDING PROTEIN HU"/>
    <property type="match status" value="1"/>
</dbReference>
<dbReference type="KEGG" id="parq:DSM112329_00234"/>
<comment type="similarity">
    <text evidence="3">Belongs to the bacterial histone-like protein family.</text>
</comment>
<reference evidence="4" key="1">
    <citation type="submission" date="2022-12" db="EMBL/GenBank/DDBJ databases">
        <title>Paraconexibacter alkalitolerans sp. nov. and Baekduia alba sp. nov., isolated from soil and emended description of the genera Paraconexibacter (Chun et al., 2020) and Baekduia (An et al., 2020).</title>
        <authorList>
            <person name="Vieira S."/>
            <person name="Huber K.J."/>
            <person name="Geppert A."/>
            <person name="Wolf J."/>
            <person name="Neumann-Schaal M."/>
            <person name="Muesken M."/>
            <person name="Overmann J."/>
        </authorList>
    </citation>
    <scope>NUCLEOTIDE SEQUENCE</scope>
    <source>
        <strain evidence="4">AEG42_29</strain>
    </source>
</reference>
<dbReference type="Pfam" id="PF00216">
    <property type="entry name" value="Bac_DNA_binding"/>
    <property type="match status" value="1"/>
</dbReference>
<evidence type="ECO:0000313" key="4">
    <source>
        <dbReference type="EMBL" id="XAY03419.1"/>
    </source>
</evidence>
<dbReference type="SUPFAM" id="SSF47729">
    <property type="entry name" value="IHF-like DNA-binding proteins"/>
    <property type="match status" value="1"/>
</dbReference>
<dbReference type="EMBL" id="CP114014">
    <property type="protein sequence ID" value="XAY03419.1"/>
    <property type="molecule type" value="Genomic_DNA"/>
</dbReference>
<accession>A0AAU7AP53</accession>
<gene>
    <name evidence="4" type="ORF">DSM112329_00234</name>
</gene>
<dbReference type="GO" id="GO:0030527">
    <property type="term" value="F:structural constituent of chromatin"/>
    <property type="evidence" value="ECO:0007669"/>
    <property type="project" value="InterPro"/>
</dbReference>
<dbReference type="SMART" id="SM00411">
    <property type="entry name" value="BHL"/>
    <property type="match status" value="1"/>
</dbReference>
<dbReference type="CDD" id="cd13831">
    <property type="entry name" value="HU"/>
    <property type="match status" value="1"/>
</dbReference>
<protein>
    <submittedName>
        <fullName evidence="4">DNA-binding protein HRL53</fullName>
    </submittedName>
</protein>
<dbReference type="GO" id="GO:0003677">
    <property type="term" value="F:DNA binding"/>
    <property type="evidence" value="ECO:0007669"/>
    <property type="project" value="UniProtKB-KW"/>
</dbReference>
<dbReference type="InterPro" id="IPR000119">
    <property type="entry name" value="Hist_DNA-bd"/>
</dbReference>
<dbReference type="InterPro" id="IPR010992">
    <property type="entry name" value="IHF-like_DNA-bd_dom_sf"/>
</dbReference>
<dbReference type="GO" id="GO:0005829">
    <property type="term" value="C:cytosol"/>
    <property type="evidence" value="ECO:0007669"/>
    <property type="project" value="TreeGrafter"/>
</dbReference>
<dbReference type="AlphaFoldDB" id="A0AAU7AP53"/>
<dbReference type="PRINTS" id="PR01727">
    <property type="entry name" value="DNABINDINGHU"/>
</dbReference>
<keyword evidence="1" id="KW-0226">DNA condensation</keyword>
<organism evidence="4">
    <name type="scientific">Paraconexibacter sp. AEG42_29</name>
    <dbReference type="NCBI Taxonomy" id="2997339"/>
    <lineage>
        <taxon>Bacteria</taxon>
        <taxon>Bacillati</taxon>
        <taxon>Actinomycetota</taxon>
        <taxon>Thermoleophilia</taxon>
        <taxon>Solirubrobacterales</taxon>
        <taxon>Paraconexibacteraceae</taxon>
        <taxon>Paraconexibacter</taxon>
    </lineage>
</organism>
<keyword evidence="2 4" id="KW-0238">DNA-binding</keyword>
<proteinExistence type="inferred from homology"/>